<keyword evidence="1 3" id="KW-0378">Hydrolase</keyword>
<reference evidence="3" key="1">
    <citation type="submission" date="2016-07" db="EMBL/GenBank/DDBJ databases">
        <title>Microvirga ossetica sp. nov. a new species of rhizobia isolated from root nodules of the legume species Vicia alpestris Steven originated from North Ossetia region in the Caucasus.</title>
        <authorList>
            <person name="Safronova V.I."/>
            <person name="Kuznetsova I.G."/>
            <person name="Sazanova A.L."/>
            <person name="Belimov A."/>
            <person name="Andronov E."/>
            <person name="Osledkin Y.S."/>
            <person name="Onishchuk O.P."/>
            <person name="Kurchak O.N."/>
            <person name="Shaposhnikov A.I."/>
            <person name="Willems A."/>
            <person name="Tikhonovich I.A."/>
        </authorList>
    </citation>
    <scope>NUCLEOTIDE SEQUENCE [LARGE SCALE GENOMIC DNA]</scope>
    <source>
        <strain evidence="3">V5/3M</strain>
        <plasmid evidence="3">unnamed1</plasmid>
    </source>
</reference>
<dbReference type="AlphaFoldDB" id="A0A1B2ESC3"/>
<dbReference type="InterPro" id="IPR050272">
    <property type="entry name" value="Isochorismatase-like_hydrls"/>
</dbReference>
<organism evidence="3">
    <name type="scientific">Microvirga ossetica</name>
    <dbReference type="NCBI Taxonomy" id="1882682"/>
    <lineage>
        <taxon>Bacteria</taxon>
        <taxon>Pseudomonadati</taxon>
        <taxon>Pseudomonadota</taxon>
        <taxon>Alphaproteobacteria</taxon>
        <taxon>Hyphomicrobiales</taxon>
        <taxon>Methylobacteriaceae</taxon>
        <taxon>Microvirga</taxon>
    </lineage>
</organism>
<accession>A0A1B2ESC3</accession>
<dbReference type="GO" id="GO:0016787">
    <property type="term" value="F:hydrolase activity"/>
    <property type="evidence" value="ECO:0007669"/>
    <property type="project" value="UniProtKB-KW"/>
</dbReference>
<dbReference type="Pfam" id="PF00857">
    <property type="entry name" value="Isochorismatase"/>
    <property type="match status" value="1"/>
</dbReference>
<evidence type="ECO:0000313" key="3">
    <source>
        <dbReference type="EMBL" id="ANY82880.1"/>
    </source>
</evidence>
<dbReference type="InterPro" id="IPR000868">
    <property type="entry name" value="Isochorismatase-like_dom"/>
</dbReference>
<name>A0A1B2ESC3_9HYPH</name>
<dbReference type="KEGG" id="moc:BB934_32135"/>
<dbReference type="PANTHER" id="PTHR43540:SF6">
    <property type="entry name" value="ISOCHORISMATASE-LIKE DOMAIN-CONTAINING PROTEIN"/>
    <property type="match status" value="1"/>
</dbReference>
<dbReference type="RefSeq" id="WP_099513982.1">
    <property type="nucleotide sequence ID" value="NZ_CP016617.1"/>
</dbReference>
<feature type="domain" description="Isochorismatase-like" evidence="2">
    <location>
        <begin position="8"/>
        <end position="184"/>
    </location>
</feature>
<dbReference type="CDD" id="cd00431">
    <property type="entry name" value="cysteine_hydrolases"/>
    <property type="match status" value="1"/>
</dbReference>
<evidence type="ECO:0000256" key="1">
    <source>
        <dbReference type="ARBA" id="ARBA00022801"/>
    </source>
</evidence>
<evidence type="ECO:0000259" key="2">
    <source>
        <dbReference type="Pfam" id="PF00857"/>
    </source>
</evidence>
<dbReference type="SUPFAM" id="SSF52499">
    <property type="entry name" value="Isochorismatase-like hydrolases"/>
    <property type="match status" value="1"/>
</dbReference>
<dbReference type="PANTHER" id="PTHR43540">
    <property type="entry name" value="PEROXYUREIDOACRYLATE/UREIDOACRYLATE AMIDOHYDROLASE-RELATED"/>
    <property type="match status" value="1"/>
</dbReference>
<proteinExistence type="predicted"/>
<gene>
    <name evidence="3" type="ORF">BB934_32135</name>
</gene>
<keyword evidence="3" id="KW-0614">Plasmid</keyword>
<protein>
    <submittedName>
        <fullName evidence="3">Cysteine hydrolase</fullName>
    </submittedName>
</protein>
<dbReference type="EMBL" id="CP016617">
    <property type="protein sequence ID" value="ANY82880.1"/>
    <property type="molecule type" value="Genomic_DNA"/>
</dbReference>
<dbReference type="OrthoDB" id="9811489at2"/>
<sequence length="199" mass="22705">MTPLSPATLHLCIDMQRLFSTEGPWPNPWMERVLPVVAEVAERVPERTVFTRFIPPFRPEDMPGTWRGYYERWREATREHLDPRLLELMPPLQRLVPPAVILDKPVYSAFAGHRLRDLVSERGIDTLLITGSETDMCVLATVLGAVDLGLRVVIVTDGVCSSSDEGHDSLLTLYSKRFRHQIETIESEILFAQWPAEEL</sequence>
<dbReference type="Gene3D" id="3.40.50.850">
    <property type="entry name" value="Isochorismatase-like"/>
    <property type="match status" value="1"/>
</dbReference>
<geneLocation type="plasmid" evidence="3">
    <name>unnamed1</name>
</geneLocation>
<dbReference type="InterPro" id="IPR036380">
    <property type="entry name" value="Isochorismatase-like_sf"/>
</dbReference>